<dbReference type="STRING" id="869213.GCA_000517085_03466"/>
<organism evidence="1 2">
    <name type="scientific">Saccharicrinis fermentans DSM 9555 = JCM 21142</name>
    <dbReference type="NCBI Taxonomy" id="869213"/>
    <lineage>
        <taxon>Bacteria</taxon>
        <taxon>Pseudomonadati</taxon>
        <taxon>Bacteroidota</taxon>
        <taxon>Bacteroidia</taxon>
        <taxon>Marinilabiliales</taxon>
        <taxon>Marinilabiliaceae</taxon>
        <taxon>Saccharicrinis</taxon>
    </lineage>
</organism>
<dbReference type="RefSeq" id="WP_027472874.1">
    <property type="nucleotide sequence ID" value="NZ_BAMD01000009.1"/>
</dbReference>
<reference evidence="1 2" key="1">
    <citation type="journal article" date="2014" name="Genome Announc.">
        <title>Draft Genome Sequence of Cytophaga fermentans JCM 21142T, a Facultative Anaerobe Isolated from Marine Mud.</title>
        <authorList>
            <person name="Starns D."/>
            <person name="Oshima K."/>
            <person name="Suda W."/>
            <person name="Iino T."/>
            <person name="Yuki M."/>
            <person name="Inoue J."/>
            <person name="Kitamura K."/>
            <person name="Iida T."/>
            <person name="Darby A."/>
            <person name="Hattori M."/>
            <person name="Ohkuma M."/>
        </authorList>
    </citation>
    <scope>NUCLEOTIDE SEQUENCE [LARGE SCALE GENOMIC DNA]</scope>
    <source>
        <strain evidence="1 2">JCM 21142</strain>
    </source>
</reference>
<sequence>MENKNIVLFFLIINIFAGITAQDDILEIKRHLEPIEPSAAGIATYGTYPVNYSTGLPSIEIPLYTIRAGDIEVPIKLSYHGGGIKVSQEASWVGLGWDLFYGGQITREVNGYPDEPSQNWSIPDINEVVDYLENVNSDDNLYLDNISGEKSPAYSFLRDVFHFNLAGYNGSFVYNNFGEKMQIPFGNYLFQKQSGNDIIVAPNGIRYLFNDDGVDRTSVYPIHAGIPEYISTWHVKEIIGQGTDDRISYVYQPDGSITTKTFGYSQGKSVMKYECSKYNILPKETLISFKKSVSNQMVKAQKPYQITFPNGRVTFILEQRKDIEAYSPISASAVPPLRRLKQILIENKIGNDYIPHHSFDFHYSYFYTSSPDSEQIDQLRLKLDSVSKLAYGSGDTEKEVTSFVYSGDYCPDKNSFSKDYWGYYNGVNNMSPIPGTVGFQSRYVDESSSKFGSLLQIIYPTGGRTVFEWESNRYGEEDPIVVEKNAQDVSMTTGYPEGLSCEDGDILLPIDSVVKFPGSDFYLFTARYSQSIDVTYSIQRKIDYNNQHNKYDQAEIEISDLTEGRTLISATREANDFTRTRTVNIIKGHKYYFRVSSNCHNIKSSIYFSYAGNDYFDDKYNYPIGGLRIKNIVNRDTNGAKINEQNFTYLIPNTNKSSGMLNNLRTLTFTSSRHDVRVEPDYSESDLDNPSVIPGCRLAVNTTILSHSNPISGLYSNCVNYQYVQVFNKDSEGNNTGYVNYEFDICKDKYIGEEYPIVSNSWKRGQLIRETIYKNNEGVYDSVKMISNYYSIDLRQNSKSSSFRLIKDGSVEGKCNGCSAFYTAYKHPVQFDYISGWKHLDSTVVTNIYEDGNLVVRNYSYYDNPNYSFPGRTKTIDSQGATKETIWKYPLDYTNGFAMLYEDDNANLSIMQDMVGKNMVDRPVEVVRKSGGSLKESLFYVFAKHNENINVRDIFKKDLQNSSINGDNQIQYPSLPELCVQYFFNGKTRQIELKTGELVSYYWGHGSSYVMAKMDNLKSTVIDNDPMLKEYLDQLETFGEINISNKSDLTDLNNDIRNALPDGASITTYTYIPLVGMTSQTDPNGRTIYYCYDGFGRLINLRDQDWNIIKKIEYNYH</sequence>
<evidence type="ECO:0000313" key="1">
    <source>
        <dbReference type="EMBL" id="GAF02392.1"/>
    </source>
</evidence>
<keyword evidence="2" id="KW-1185">Reference proteome</keyword>
<dbReference type="AlphaFoldDB" id="W7Y317"/>
<dbReference type="OrthoDB" id="9814627at2"/>
<accession>W7Y317</accession>
<dbReference type="Gene3D" id="2.180.10.10">
    <property type="entry name" value="RHS repeat-associated core"/>
    <property type="match status" value="1"/>
</dbReference>
<evidence type="ECO:0000313" key="2">
    <source>
        <dbReference type="Proteomes" id="UP000019402"/>
    </source>
</evidence>
<name>W7Y317_9BACT</name>
<comment type="caution">
    <text evidence="1">The sequence shown here is derived from an EMBL/GenBank/DDBJ whole genome shotgun (WGS) entry which is preliminary data.</text>
</comment>
<dbReference type="eggNOG" id="COG3209">
    <property type="taxonomic scope" value="Bacteria"/>
</dbReference>
<protein>
    <recommendedName>
        <fullName evidence="3">YD repeat</fullName>
    </recommendedName>
</protein>
<evidence type="ECO:0008006" key="3">
    <source>
        <dbReference type="Google" id="ProtNLM"/>
    </source>
</evidence>
<dbReference type="Proteomes" id="UP000019402">
    <property type="component" value="Unassembled WGS sequence"/>
</dbReference>
<dbReference type="EMBL" id="BAMD01000009">
    <property type="protein sequence ID" value="GAF02392.1"/>
    <property type="molecule type" value="Genomic_DNA"/>
</dbReference>
<gene>
    <name evidence="1" type="ORF">JCM21142_31026</name>
</gene>
<proteinExistence type="predicted"/>